<dbReference type="GO" id="GO:0005829">
    <property type="term" value="C:cytosol"/>
    <property type="evidence" value="ECO:0007669"/>
    <property type="project" value="TreeGrafter"/>
</dbReference>
<comment type="function">
    <text evidence="1">Tubulin-folding protein; involved in the early step of the tubulin folding pathway.</text>
</comment>
<evidence type="ECO:0000256" key="9">
    <source>
        <dbReference type="ARBA" id="ARBA00026055"/>
    </source>
</evidence>
<comment type="subunit">
    <text evidence="9 10">Supercomplex made of cofactors A to E. Cofactors A and D function by capturing and stabilizing tubulin in a quasi-native conformation. Cofactor E binds to the cofactor D-tubulin complex; interaction with cofactor C then causes the release of tubulin polypeptides that are committed to the native state.</text>
</comment>
<dbReference type="Proteomes" id="UP001652680">
    <property type="component" value="Unassembled WGS sequence"/>
</dbReference>
<protein>
    <recommendedName>
        <fullName evidence="4 10">Tubulin-specific chaperone A</fullName>
    </recommendedName>
</protein>
<evidence type="ECO:0000256" key="4">
    <source>
        <dbReference type="ARBA" id="ARBA00015002"/>
    </source>
</evidence>
<evidence type="ECO:0000313" key="12">
    <source>
        <dbReference type="Proteomes" id="UP001652680"/>
    </source>
</evidence>
<evidence type="ECO:0000313" key="11">
    <source>
        <dbReference type="EnsemblMetazoa" id="XP_016979824.1"/>
    </source>
</evidence>
<dbReference type="Gene3D" id="1.20.58.90">
    <property type="match status" value="1"/>
</dbReference>
<proteinExistence type="inferred from homology"/>
<evidence type="ECO:0000256" key="2">
    <source>
        <dbReference type="ARBA" id="ARBA00004245"/>
    </source>
</evidence>
<dbReference type="PANTHER" id="PTHR21500:SF0">
    <property type="entry name" value="TUBULIN-SPECIFIC CHAPERONE A"/>
    <property type="match status" value="1"/>
</dbReference>
<evidence type="ECO:0000256" key="6">
    <source>
        <dbReference type="ARBA" id="ARBA00022701"/>
    </source>
</evidence>
<dbReference type="OMA" id="VIQECIM"/>
<dbReference type="GO" id="GO:0048487">
    <property type="term" value="F:beta-tubulin binding"/>
    <property type="evidence" value="ECO:0007669"/>
    <property type="project" value="InterPro"/>
</dbReference>
<gene>
    <name evidence="13" type="primary">LOC108045117</name>
    <name evidence="11" type="synonym">108045117</name>
</gene>
<dbReference type="SUPFAM" id="SSF46988">
    <property type="entry name" value="Tubulin chaperone cofactor A"/>
    <property type="match status" value="1"/>
</dbReference>
<dbReference type="Pfam" id="PF02970">
    <property type="entry name" value="TBCA"/>
    <property type="match status" value="1"/>
</dbReference>
<evidence type="ECO:0000256" key="7">
    <source>
        <dbReference type="ARBA" id="ARBA00023186"/>
    </source>
</evidence>
<dbReference type="InterPro" id="IPR004226">
    <property type="entry name" value="TBCA"/>
</dbReference>
<evidence type="ECO:0000256" key="1">
    <source>
        <dbReference type="ARBA" id="ARBA00003046"/>
    </source>
</evidence>
<dbReference type="OrthoDB" id="296187at2759"/>
<dbReference type="GO" id="GO:0007021">
    <property type="term" value="P:tubulin complex assembly"/>
    <property type="evidence" value="ECO:0007669"/>
    <property type="project" value="UniProtKB-UniRule"/>
</dbReference>
<sequence>MADPRIRQLVIKTGVVKRLTKEKSCYQKDVLIEQSRMEKFRGEGADDHVLRKQEEVIQECIMMVPDSKRRLQKEYEVLEKYLNDEQDLKETEAYTKGAEILKAAKVELDV</sequence>
<reference evidence="11" key="3">
    <citation type="submission" date="2025-05" db="UniProtKB">
        <authorList>
            <consortium name="EnsemblMetazoa"/>
        </authorList>
    </citation>
    <scope>IDENTIFICATION</scope>
</reference>
<keyword evidence="5 10" id="KW-0963">Cytoplasm</keyword>
<organism evidence="13">
    <name type="scientific">Drosophila rhopaloa</name>
    <name type="common">Fruit fly</name>
    <dbReference type="NCBI Taxonomy" id="1041015"/>
    <lineage>
        <taxon>Eukaryota</taxon>
        <taxon>Metazoa</taxon>
        <taxon>Ecdysozoa</taxon>
        <taxon>Arthropoda</taxon>
        <taxon>Hexapoda</taxon>
        <taxon>Insecta</taxon>
        <taxon>Pterygota</taxon>
        <taxon>Neoptera</taxon>
        <taxon>Endopterygota</taxon>
        <taxon>Diptera</taxon>
        <taxon>Brachycera</taxon>
        <taxon>Muscomorpha</taxon>
        <taxon>Ephydroidea</taxon>
        <taxon>Drosophilidae</taxon>
        <taxon>Drosophila</taxon>
        <taxon>Sophophora</taxon>
    </lineage>
</organism>
<comment type="subcellular location">
    <subcellularLocation>
        <location evidence="2 10">Cytoplasm</location>
        <location evidence="2 10">Cytoskeleton</location>
    </subcellularLocation>
</comment>
<dbReference type="GeneID" id="108045117"/>
<dbReference type="EnsemblMetazoa" id="XM_017124335.2">
    <property type="protein sequence ID" value="XP_016979824.1"/>
    <property type="gene ID" value="LOC108045117"/>
</dbReference>
<keyword evidence="8 10" id="KW-0206">Cytoskeleton</keyword>
<dbReference type="CTD" id="6902"/>
<dbReference type="InterPro" id="IPR036126">
    <property type="entry name" value="TBCA_sf"/>
</dbReference>
<dbReference type="GO" id="GO:0005874">
    <property type="term" value="C:microtubule"/>
    <property type="evidence" value="ECO:0007669"/>
    <property type="project" value="UniProtKB-KW"/>
</dbReference>
<evidence type="ECO:0000256" key="3">
    <source>
        <dbReference type="ARBA" id="ARBA00006806"/>
    </source>
</evidence>
<keyword evidence="6 10" id="KW-0493">Microtubule</keyword>
<evidence type="ECO:0000256" key="5">
    <source>
        <dbReference type="ARBA" id="ARBA00022490"/>
    </source>
</evidence>
<dbReference type="FunFam" id="1.20.58.90:FF:000010">
    <property type="entry name" value="Tubulin-specific chaperone A"/>
    <property type="match status" value="1"/>
</dbReference>
<dbReference type="AlphaFoldDB" id="A0A6P4ESZ6"/>
<dbReference type="GO" id="GO:0007023">
    <property type="term" value="P:post-chaperonin tubulin folding pathway"/>
    <property type="evidence" value="ECO:0007669"/>
    <property type="project" value="UniProtKB-UniRule"/>
</dbReference>
<reference evidence="13" key="2">
    <citation type="submission" date="2025-04" db="UniProtKB">
        <authorList>
            <consortium name="RefSeq"/>
        </authorList>
    </citation>
    <scope>IDENTIFICATION</scope>
</reference>
<accession>A0A6P4ESZ6</accession>
<evidence type="ECO:0000256" key="8">
    <source>
        <dbReference type="ARBA" id="ARBA00023212"/>
    </source>
</evidence>
<evidence type="ECO:0000256" key="10">
    <source>
        <dbReference type="RuleBase" id="RU364030"/>
    </source>
</evidence>
<dbReference type="PANTHER" id="PTHR21500">
    <property type="entry name" value="TUBULIN-SPECIFIC CHAPERONE A"/>
    <property type="match status" value="1"/>
</dbReference>
<dbReference type="RefSeq" id="XP_016979824.1">
    <property type="nucleotide sequence ID" value="XM_017124335.1"/>
</dbReference>
<comment type="similarity">
    <text evidence="3 10">Belongs to the TBCA family.</text>
</comment>
<keyword evidence="12" id="KW-1185">Reference proteome</keyword>
<reference evidence="12" key="1">
    <citation type="journal article" date="2021" name="Elife">
        <title>Highly contiguous assemblies of 101 drosophilid genomes.</title>
        <authorList>
            <person name="Kim B.Y."/>
            <person name="Wang J.R."/>
            <person name="Miller D.E."/>
            <person name="Barmina O."/>
            <person name="Delaney E."/>
            <person name="Thompson A."/>
            <person name="Comeault A.A."/>
            <person name="Peede D."/>
            <person name="D'Agostino E.R."/>
            <person name="Pelaez J."/>
            <person name="Aguilar J.M."/>
            <person name="Haji D."/>
            <person name="Matsunaga T."/>
            <person name="Armstrong E.E."/>
            <person name="Zych M."/>
            <person name="Ogawa Y."/>
            <person name="Stamenkovic-Radak M."/>
            <person name="Jelic M."/>
            <person name="Veselinovic M.S."/>
            <person name="Tanaskovic M."/>
            <person name="Eric P."/>
            <person name="Gao J.J."/>
            <person name="Katoh T.K."/>
            <person name="Toda M.J."/>
            <person name="Watabe H."/>
            <person name="Watada M."/>
            <person name="Davis J.S."/>
            <person name="Moyle L.C."/>
            <person name="Manoli G."/>
            <person name="Bertolini E."/>
            <person name="Kostal V."/>
            <person name="Hawley R.S."/>
            <person name="Takahashi A."/>
            <person name="Jones C.D."/>
            <person name="Price D.K."/>
            <person name="Whiteman N."/>
            <person name="Kopp A."/>
            <person name="Matute D.R."/>
            <person name="Petrov D.A."/>
        </authorList>
    </citation>
    <scope>NUCLEOTIDE SEQUENCE [LARGE SCALE GENOMIC DNA]</scope>
</reference>
<evidence type="ECO:0000313" key="13">
    <source>
        <dbReference type="RefSeq" id="XP_016979824.1"/>
    </source>
</evidence>
<keyword evidence="7 10" id="KW-0143">Chaperone</keyword>
<name>A0A6P4ESZ6_DRORH</name>